<dbReference type="SUPFAM" id="SSF103473">
    <property type="entry name" value="MFS general substrate transporter"/>
    <property type="match status" value="1"/>
</dbReference>
<protein>
    <recommendedName>
        <fullName evidence="9">MFS general substrate transporter</fullName>
    </recommendedName>
</protein>
<dbReference type="Proteomes" id="UP000701801">
    <property type="component" value="Unassembled WGS sequence"/>
</dbReference>
<dbReference type="EMBL" id="CAJVRM010000133">
    <property type="protein sequence ID" value="CAG8975364.1"/>
    <property type="molecule type" value="Genomic_DNA"/>
</dbReference>
<gene>
    <name evidence="7" type="ORF">HYALB_00005694</name>
</gene>
<evidence type="ECO:0000256" key="5">
    <source>
        <dbReference type="ARBA" id="ARBA00023136"/>
    </source>
</evidence>
<dbReference type="GO" id="GO:0008506">
    <property type="term" value="F:sucrose:proton symporter activity"/>
    <property type="evidence" value="ECO:0007669"/>
    <property type="project" value="TreeGrafter"/>
</dbReference>
<sequence>MGSPPDTTRLLTETESRRTSIDTINDLPDESLLENGISESQPLWENEGGEEVKSVCTKHMILLTCGTFGLQNVWSLLLANGTPYLLAIGFSRSTTALIWAAGPLAGTFIQPFIGTISDQSTSKYGKRKPFIIAGIVGAVLSMISMAVMRIAAAKFYNWIGREYIGAHVTLNMTRGLVIFWICILNLSLQPIQVGLRALVVDSVPSQQQSEASSWLGRFTGLGGIATYLLDGWLIDRYGDKTFEILCIVTSLSLVITNLPCLVFASERKEGRELAGVKRSFRVGKLFKRLMSTTRRMPKSIVHICVIQFASWLGWFPFLFYNTTYISALDPHHTTSNMKIHSNSSGVQAYLFFAITSFVSSMLLPLMIPTATNKPISNGLSTMISYLHITLTKLWIFSQVLFAACMFSTSIITNTLGGTLMVAIVGISWALTQWVPMAMMSAEIANIREDGEGEDETGTLMSVFNVAISAPQILASGLCSGLFWVVRGMDLVDSLGWALKMGGLASVVAAGLIVFRK</sequence>
<keyword evidence="8" id="KW-1185">Reference proteome</keyword>
<comment type="caution">
    <text evidence="7">The sequence shown here is derived from an EMBL/GenBank/DDBJ whole genome shotgun (WGS) entry which is preliminary data.</text>
</comment>
<accession>A0A9N9LHM6</accession>
<evidence type="ECO:0000256" key="6">
    <source>
        <dbReference type="SAM" id="Phobius"/>
    </source>
</evidence>
<keyword evidence="4 6" id="KW-1133">Transmembrane helix</keyword>
<dbReference type="GO" id="GO:0005886">
    <property type="term" value="C:plasma membrane"/>
    <property type="evidence" value="ECO:0007669"/>
    <property type="project" value="TreeGrafter"/>
</dbReference>
<feature type="transmembrane region" description="Helical" evidence="6">
    <location>
        <begin position="84"/>
        <end position="109"/>
    </location>
</feature>
<keyword evidence="5 6" id="KW-0472">Membrane</keyword>
<organism evidence="7 8">
    <name type="scientific">Hymenoscyphus albidus</name>
    <dbReference type="NCBI Taxonomy" id="595503"/>
    <lineage>
        <taxon>Eukaryota</taxon>
        <taxon>Fungi</taxon>
        <taxon>Dikarya</taxon>
        <taxon>Ascomycota</taxon>
        <taxon>Pezizomycotina</taxon>
        <taxon>Leotiomycetes</taxon>
        <taxon>Helotiales</taxon>
        <taxon>Helotiaceae</taxon>
        <taxon>Hymenoscyphus</taxon>
    </lineage>
</organism>
<dbReference type="OrthoDB" id="28755at2759"/>
<dbReference type="AlphaFoldDB" id="A0A9N9LHM6"/>
<feature type="transmembrane region" description="Helical" evidence="6">
    <location>
        <begin position="496"/>
        <end position="514"/>
    </location>
</feature>
<evidence type="ECO:0000256" key="2">
    <source>
        <dbReference type="ARBA" id="ARBA00022448"/>
    </source>
</evidence>
<evidence type="ECO:0000256" key="1">
    <source>
        <dbReference type="ARBA" id="ARBA00004141"/>
    </source>
</evidence>
<feature type="transmembrane region" description="Helical" evidence="6">
    <location>
        <begin position="459"/>
        <end position="484"/>
    </location>
</feature>
<evidence type="ECO:0000256" key="4">
    <source>
        <dbReference type="ARBA" id="ARBA00022989"/>
    </source>
</evidence>
<dbReference type="PANTHER" id="PTHR19432:SF35">
    <property type="entry name" value="SOLUTE CARRIER FAMILY 45 MEMBER 3 ISOFORM X1"/>
    <property type="match status" value="1"/>
</dbReference>
<dbReference type="InterPro" id="IPR036259">
    <property type="entry name" value="MFS_trans_sf"/>
</dbReference>
<feature type="transmembrane region" description="Helical" evidence="6">
    <location>
        <begin position="300"/>
        <end position="320"/>
    </location>
</feature>
<evidence type="ECO:0000313" key="7">
    <source>
        <dbReference type="EMBL" id="CAG8975364.1"/>
    </source>
</evidence>
<dbReference type="Pfam" id="PF07690">
    <property type="entry name" value="MFS_1"/>
    <property type="match status" value="1"/>
</dbReference>
<dbReference type="PANTHER" id="PTHR19432">
    <property type="entry name" value="SUGAR TRANSPORTER"/>
    <property type="match status" value="1"/>
</dbReference>
<feature type="transmembrane region" description="Helical" evidence="6">
    <location>
        <begin position="176"/>
        <end position="199"/>
    </location>
</feature>
<feature type="transmembrane region" description="Helical" evidence="6">
    <location>
        <begin position="417"/>
        <end position="438"/>
    </location>
</feature>
<dbReference type="InterPro" id="IPR011701">
    <property type="entry name" value="MFS"/>
</dbReference>
<feature type="transmembrane region" description="Helical" evidence="6">
    <location>
        <begin position="241"/>
        <end position="264"/>
    </location>
</feature>
<evidence type="ECO:0000313" key="8">
    <source>
        <dbReference type="Proteomes" id="UP000701801"/>
    </source>
</evidence>
<feature type="transmembrane region" description="Helical" evidence="6">
    <location>
        <begin position="211"/>
        <end position="229"/>
    </location>
</feature>
<keyword evidence="2" id="KW-0813">Transport</keyword>
<feature type="transmembrane region" description="Helical" evidence="6">
    <location>
        <begin position="346"/>
        <end position="367"/>
    </location>
</feature>
<comment type="subcellular location">
    <subcellularLocation>
        <location evidence="1">Membrane</location>
        <topology evidence="1">Multi-pass membrane protein</topology>
    </subcellularLocation>
</comment>
<feature type="transmembrane region" description="Helical" evidence="6">
    <location>
        <begin position="130"/>
        <end position="156"/>
    </location>
</feature>
<name>A0A9N9LHM6_9HELO</name>
<evidence type="ECO:0008006" key="9">
    <source>
        <dbReference type="Google" id="ProtNLM"/>
    </source>
</evidence>
<evidence type="ECO:0000256" key="3">
    <source>
        <dbReference type="ARBA" id="ARBA00022692"/>
    </source>
</evidence>
<keyword evidence="3 6" id="KW-0812">Transmembrane</keyword>
<dbReference type="Gene3D" id="1.20.1250.20">
    <property type="entry name" value="MFS general substrate transporter like domains"/>
    <property type="match status" value="1"/>
</dbReference>
<proteinExistence type="predicted"/>
<reference evidence="7" key="1">
    <citation type="submission" date="2021-07" db="EMBL/GenBank/DDBJ databases">
        <authorList>
            <person name="Durling M."/>
        </authorList>
    </citation>
    <scope>NUCLEOTIDE SEQUENCE</scope>
</reference>